<keyword evidence="4" id="KW-0732">Signal</keyword>
<dbReference type="InterPro" id="IPR050738">
    <property type="entry name" value="Sulfatase"/>
</dbReference>
<dbReference type="AlphaFoldDB" id="A0A315Z9R5"/>
<evidence type="ECO:0000256" key="3">
    <source>
        <dbReference type="SAM" id="MobiDB-lite"/>
    </source>
</evidence>
<evidence type="ECO:0000313" key="6">
    <source>
        <dbReference type="EMBL" id="PWJ41929.1"/>
    </source>
</evidence>
<gene>
    <name evidence="6" type="ORF">BC781_103179</name>
</gene>
<dbReference type="PANTHER" id="PTHR42693">
    <property type="entry name" value="ARYLSULFATASE FAMILY MEMBER"/>
    <property type="match status" value="1"/>
</dbReference>
<feature type="compositionally biased region" description="Polar residues" evidence="3">
    <location>
        <begin position="264"/>
        <end position="277"/>
    </location>
</feature>
<dbReference type="OrthoDB" id="9764377at2"/>
<dbReference type="Pfam" id="PF00884">
    <property type="entry name" value="Sulfatase"/>
    <property type="match status" value="1"/>
</dbReference>
<reference evidence="6 7" key="1">
    <citation type="submission" date="2018-03" db="EMBL/GenBank/DDBJ databases">
        <title>Genomic Encyclopedia of Archaeal and Bacterial Type Strains, Phase II (KMG-II): from individual species to whole genera.</title>
        <authorList>
            <person name="Goeker M."/>
        </authorList>
    </citation>
    <scope>NUCLEOTIDE SEQUENCE [LARGE SCALE GENOMIC DNA]</scope>
    <source>
        <strain evidence="6 7">DSM 28229</strain>
    </source>
</reference>
<dbReference type="GO" id="GO:0004065">
    <property type="term" value="F:arylsulfatase activity"/>
    <property type="evidence" value="ECO:0007669"/>
    <property type="project" value="TreeGrafter"/>
</dbReference>
<evidence type="ECO:0000256" key="4">
    <source>
        <dbReference type="SAM" id="SignalP"/>
    </source>
</evidence>
<keyword evidence="2" id="KW-0378">Hydrolase</keyword>
<dbReference type="InterPro" id="IPR017850">
    <property type="entry name" value="Alkaline_phosphatase_core_sf"/>
</dbReference>
<evidence type="ECO:0000256" key="1">
    <source>
        <dbReference type="ARBA" id="ARBA00008779"/>
    </source>
</evidence>
<proteinExistence type="inferred from homology"/>
<dbReference type="RefSeq" id="WP_109618398.1">
    <property type="nucleotide sequence ID" value="NZ_QGDO01000003.1"/>
</dbReference>
<dbReference type="Gene3D" id="3.40.720.10">
    <property type="entry name" value="Alkaline Phosphatase, subunit A"/>
    <property type="match status" value="1"/>
</dbReference>
<sequence length="481" mass="54033">MKKAIFFISFLILCLLEQTQAQSAIKGVEKPNIVFIYMDDMGYADLSCYGAPENSTPQMDKIADKGVRFTNFYAGSNICSPSRAALLTGCYPPRASMPKVLLDTPKGLSYDLETMAEMLQKRDYATALIGKWHLGYYDEYLPLNHGFDYFYGVPHSHDLKVNGELPFYRNEEIIEKNPDNSTLTTRYTEEATKYIREHKDEPFFLYLAHNMPHTPLAVSDKFKGKSGHGLYADVMMEIDWSIGEVVKELKKQGLAKNTLVVISSDNGPSKKQGTHSGSAGPFREGKGTTFEGGHRVPGIVYMPGTIKGGQVIDDMVSQIDLYPTVAAIAGADLPDYSIDGYNIWNTLTSGEASPRKDFYYFNAKNIEAYRKGDKKVHKAHNYRGIDPDAYNDNKENGKLKVVRKKLEASVFDLSKDLGETNNLIQEEQGIFDEFVQEMKTFQQHVYQTMFKPEVKEGVAGAENTQKKKGKKKKGKKKKAKA</sequence>
<feature type="region of interest" description="Disordered" evidence="3">
    <location>
        <begin position="264"/>
        <end position="288"/>
    </location>
</feature>
<comment type="caution">
    <text evidence="6">The sequence shown here is derived from an EMBL/GenBank/DDBJ whole genome shotgun (WGS) entry which is preliminary data.</text>
</comment>
<feature type="compositionally biased region" description="Basic residues" evidence="3">
    <location>
        <begin position="466"/>
        <end position="481"/>
    </location>
</feature>
<feature type="chain" id="PRO_5016272166" evidence="4">
    <location>
        <begin position="24"/>
        <end position="481"/>
    </location>
</feature>
<dbReference type="Proteomes" id="UP000245535">
    <property type="component" value="Unassembled WGS sequence"/>
</dbReference>
<evidence type="ECO:0000259" key="5">
    <source>
        <dbReference type="Pfam" id="PF00884"/>
    </source>
</evidence>
<dbReference type="CDD" id="cd16026">
    <property type="entry name" value="GALNS_like"/>
    <property type="match status" value="1"/>
</dbReference>
<comment type="similarity">
    <text evidence="1">Belongs to the sulfatase family.</text>
</comment>
<evidence type="ECO:0000256" key="2">
    <source>
        <dbReference type="ARBA" id="ARBA00022801"/>
    </source>
</evidence>
<feature type="signal peptide" evidence="4">
    <location>
        <begin position="1"/>
        <end position="23"/>
    </location>
</feature>
<dbReference type="InterPro" id="IPR000917">
    <property type="entry name" value="Sulfatase_N"/>
</dbReference>
<accession>A0A315Z9R5</accession>
<keyword evidence="7" id="KW-1185">Reference proteome</keyword>
<dbReference type="SUPFAM" id="SSF53649">
    <property type="entry name" value="Alkaline phosphatase-like"/>
    <property type="match status" value="1"/>
</dbReference>
<evidence type="ECO:0000313" key="7">
    <source>
        <dbReference type="Proteomes" id="UP000245535"/>
    </source>
</evidence>
<name>A0A315Z9R5_SEDFL</name>
<dbReference type="EMBL" id="QGDO01000003">
    <property type="protein sequence ID" value="PWJ41929.1"/>
    <property type="molecule type" value="Genomic_DNA"/>
</dbReference>
<dbReference type="PANTHER" id="PTHR42693:SF53">
    <property type="entry name" value="ENDO-4-O-SULFATASE"/>
    <property type="match status" value="1"/>
</dbReference>
<organism evidence="6 7">
    <name type="scientific">Sediminitomix flava</name>
    <dbReference type="NCBI Taxonomy" id="379075"/>
    <lineage>
        <taxon>Bacteria</taxon>
        <taxon>Pseudomonadati</taxon>
        <taxon>Bacteroidota</taxon>
        <taxon>Cytophagia</taxon>
        <taxon>Cytophagales</taxon>
        <taxon>Flammeovirgaceae</taxon>
        <taxon>Sediminitomix</taxon>
    </lineage>
</organism>
<feature type="region of interest" description="Disordered" evidence="3">
    <location>
        <begin position="456"/>
        <end position="481"/>
    </location>
</feature>
<feature type="domain" description="Sulfatase N-terminal" evidence="5">
    <location>
        <begin position="31"/>
        <end position="330"/>
    </location>
</feature>
<dbReference type="Gene3D" id="3.30.1120.10">
    <property type="match status" value="1"/>
</dbReference>
<protein>
    <submittedName>
        <fullName evidence="6">Arylsulfatase A-like enzyme</fullName>
    </submittedName>
</protein>